<dbReference type="EMBL" id="CM000310">
    <property type="protein sequence ID" value="EEQ44246.1"/>
    <property type="molecule type" value="Genomic_DNA"/>
</dbReference>
<dbReference type="VEuPathDB" id="FungiDB:CAWG_02511"/>
<proteinExistence type="predicted"/>
<dbReference type="AlphaFoldDB" id="C4YPV7"/>
<reference evidence="2 3" key="1">
    <citation type="journal article" date="2009" name="Nature">
        <title>Evolution of pathogenicity and sexual reproduction in eight Candida genomes.</title>
        <authorList>
            <person name="Butler G."/>
            <person name="Rasmussen M.D."/>
            <person name="Lin M.F."/>
            <person name="Santos M.A."/>
            <person name="Sakthikumar S."/>
            <person name="Munro C.A."/>
            <person name="Rheinbay E."/>
            <person name="Grabherr M."/>
            <person name="Forche A."/>
            <person name="Reedy J.L."/>
            <person name="Agrafioti I."/>
            <person name="Arnaud M.B."/>
            <person name="Bates S."/>
            <person name="Brown A.J."/>
            <person name="Brunke S."/>
            <person name="Costanzo M.C."/>
            <person name="Fitzpatrick D.A."/>
            <person name="de Groot P.W."/>
            <person name="Harris D."/>
            <person name="Hoyer L.L."/>
            <person name="Hube B."/>
            <person name="Klis F.M."/>
            <person name="Kodira C."/>
            <person name="Lennard N."/>
            <person name="Logue M.E."/>
            <person name="Martin R."/>
            <person name="Neiman A.M."/>
            <person name="Nikolaou E."/>
            <person name="Quail M.A."/>
            <person name="Quinn J."/>
            <person name="Santos M.C."/>
            <person name="Schmitzberger F.F."/>
            <person name="Sherlock G."/>
            <person name="Shah P."/>
            <person name="Silverstein K.A."/>
            <person name="Skrzypek M.S."/>
            <person name="Soll D."/>
            <person name="Staggs R."/>
            <person name="Stansfield I."/>
            <person name="Stumpf M.P."/>
            <person name="Sudbery P.E."/>
            <person name="Srikantha T."/>
            <person name="Zeng Q."/>
            <person name="Berman J."/>
            <person name="Berriman M."/>
            <person name="Heitman J."/>
            <person name="Gow N.A."/>
            <person name="Lorenz M.C."/>
            <person name="Birren B.W."/>
            <person name="Kellis M."/>
            <person name="Cuomo C.A."/>
        </authorList>
    </citation>
    <scope>NUCLEOTIDE SEQUENCE [LARGE SCALE GENOMIC DNA]</scope>
    <source>
        <strain evidence="2 3">WO-1</strain>
    </source>
</reference>
<feature type="compositionally biased region" description="Polar residues" evidence="1">
    <location>
        <begin position="317"/>
        <end position="333"/>
    </location>
</feature>
<organism evidence="2 3">
    <name type="scientific">Candida albicans (strain WO-1)</name>
    <name type="common">Yeast</name>
    <dbReference type="NCBI Taxonomy" id="294748"/>
    <lineage>
        <taxon>Eukaryota</taxon>
        <taxon>Fungi</taxon>
        <taxon>Dikarya</taxon>
        <taxon>Ascomycota</taxon>
        <taxon>Saccharomycotina</taxon>
        <taxon>Pichiomycetes</taxon>
        <taxon>Debaryomycetaceae</taxon>
        <taxon>Candida/Lodderomyces clade</taxon>
        <taxon>Candida</taxon>
    </lineage>
</organism>
<feature type="region of interest" description="Disordered" evidence="1">
    <location>
        <begin position="317"/>
        <end position="384"/>
    </location>
</feature>
<feature type="region of interest" description="Disordered" evidence="1">
    <location>
        <begin position="175"/>
        <end position="255"/>
    </location>
</feature>
<feature type="region of interest" description="Disordered" evidence="1">
    <location>
        <begin position="1"/>
        <end position="92"/>
    </location>
</feature>
<dbReference type="Proteomes" id="UP000001429">
    <property type="component" value="Chromosome 3"/>
</dbReference>
<feature type="compositionally biased region" description="Low complexity" evidence="1">
    <location>
        <begin position="9"/>
        <end position="45"/>
    </location>
</feature>
<name>C4YPV7_CANAW</name>
<dbReference type="OMA" id="YQQYYPA"/>
<gene>
    <name evidence="2" type="ORF">CAWG_02511</name>
</gene>
<feature type="region of interest" description="Disordered" evidence="1">
    <location>
        <begin position="454"/>
        <end position="511"/>
    </location>
</feature>
<dbReference type="PaxDb" id="5476-C4YPV7"/>
<dbReference type="OrthoDB" id="3977264at2759"/>
<feature type="compositionally biased region" description="Low complexity" evidence="1">
    <location>
        <begin position="67"/>
        <end position="78"/>
    </location>
</feature>
<feature type="region of interest" description="Disordered" evidence="1">
    <location>
        <begin position="128"/>
        <end position="158"/>
    </location>
</feature>
<feature type="compositionally biased region" description="Low complexity" evidence="1">
    <location>
        <begin position="336"/>
        <end position="373"/>
    </location>
</feature>
<keyword evidence="3" id="KW-1185">Reference proteome</keyword>
<sequence length="533" mass="58501">MSSKVEIQTNPATATPSLSPPSSSASTSVPPSSNKSTTTTTTTKNNDNDNNKTSAQQDEVPMKRKNSATSNGSSASTTPPKRHRPMSLNLGVPDNADVALRIVSPGLPPLINESMKTTVQLSKQIQQQQKNLIAARHGKDPEDEEQSQTQAQAQQPTSIAIPASGIPIRQTVQLPPLNQRPAPKSPVYASDDSDLNRLSNVKKLKRSNVPPPLSIGESSGSGTGNNSNNTNLRPSIHSAPIRSRAPTRPTPRAIPPTRIVPQIAIPPQPQYYYVSTPYQQYYPAQIVGATPTQPVFQPLPRSQLRQVNPRVRMIPLSSTTTHFGRRTLQQGPSQLPPGAILQQQQQQQQQQSLPLQQQPQQQPQSQQAISLQSTAPKPKPNAVTDVFRGDFHKAAPLHSQPLSAQREYFENSVHDEPPQKSQVISIAESQEISGSITINGSNVFNFKIFNKNEEEKSNDSEGTSKDNTSGKKQEGTLEKEEEPTDEEGKGESNVTEEKTHKSTKSEDLEEDNKKKFLKICETCWDQVFNKRDD</sequence>
<feature type="compositionally biased region" description="Low complexity" evidence="1">
    <location>
        <begin position="238"/>
        <end position="247"/>
    </location>
</feature>
<feature type="compositionally biased region" description="Low complexity" evidence="1">
    <location>
        <begin position="147"/>
        <end position="158"/>
    </location>
</feature>
<evidence type="ECO:0000313" key="2">
    <source>
        <dbReference type="EMBL" id="EEQ44246.1"/>
    </source>
</evidence>
<protein>
    <submittedName>
        <fullName evidence="2">Uncharacterized protein</fullName>
    </submittedName>
</protein>
<evidence type="ECO:0000256" key="1">
    <source>
        <dbReference type="SAM" id="MobiDB-lite"/>
    </source>
</evidence>
<evidence type="ECO:0000313" key="3">
    <source>
        <dbReference type="Proteomes" id="UP000001429"/>
    </source>
</evidence>
<feature type="compositionally biased region" description="Basic and acidic residues" evidence="1">
    <location>
        <begin position="486"/>
        <end position="511"/>
    </location>
</feature>
<feature type="compositionally biased region" description="Low complexity" evidence="1">
    <location>
        <begin position="218"/>
        <end position="231"/>
    </location>
</feature>
<dbReference type="HOGENOM" id="CLU_049206_0_0_1"/>
<accession>C4YPV7</accession>
<feature type="compositionally biased region" description="Basic and acidic residues" evidence="1">
    <location>
        <begin position="454"/>
        <end position="478"/>
    </location>
</feature>